<dbReference type="RefSeq" id="WP_143658519.1">
    <property type="nucleotide sequence ID" value="NZ_MWQN01000008.1"/>
</dbReference>
<dbReference type="InterPro" id="IPR011989">
    <property type="entry name" value="ARM-like"/>
</dbReference>
<dbReference type="AlphaFoldDB" id="A0A1T3NI80"/>
<dbReference type="SUPFAM" id="SSF48371">
    <property type="entry name" value="ARM repeat"/>
    <property type="match status" value="1"/>
</dbReference>
<dbReference type="InterPro" id="IPR016024">
    <property type="entry name" value="ARM-type_fold"/>
</dbReference>
<evidence type="ECO:0000313" key="3">
    <source>
        <dbReference type="Proteomes" id="UP000190037"/>
    </source>
</evidence>
<accession>A0A1T3NI80</accession>
<proteinExistence type="predicted"/>
<feature type="compositionally biased region" description="Low complexity" evidence="1">
    <location>
        <begin position="12"/>
        <end position="26"/>
    </location>
</feature>
<evidence type="ECO:0008006" key="4">
    <source>
        <dbReference type="Google" id="ProtNLM"/>
    </source>
</evidence>
<comment type="caution">
    <text evidence="2">The sequence shown here is derived from an EMBL/GenBank/DDBJ whole genome shotgun (WGS) entry which is preliminary data.</text>
</comment>
<gene>
    <name evidence="2" type="ORF">B4N89_47280</name>
</gene>
<feature type="region of interest" description="Disordered" evidence="1">
    <location>
        <begin position="1"/>
        <end position="27"/>
    </location>
</feature>
<organism evidence="2 3">
    <name type="scientific">Embleya scabrispora</name>
    <dbReference type="NCBI Taxonomy" id="159449"/>
    <lineage>
        <taxon>Bacteria</taxon>
        <taxon>Bacillati</taxon>
        <taxon>Actinomycetota</taxon>
        <taxon>Actinomycetes</taxon>
        <taxon>Kitasatosporales</taxon>
        <taxon>Streptomycetaceae</taxon>
        <taxon>Embleya</taxon>
    </lineage>
</organism>
<evidence type="ECO:0000313" key="2">
    <source>
        <dbReference type="EMBL" id="OPC76415.1"/>
    </source>
</evidence>
<evidence type="ECO:0000256" key="1">
    <source>
        <dbReference type="SAM" id="MobiDB-lite"/>
    </source>
</evidence>
<keyword evidence="3" id="KW-1185">Reference proteome</keyword>
<reference evidence="2 3" key="1">
    <citation type="submission" date="2017-03" db="EMBL/GenBank/DDBJ databases">
        <title>Draft genome sequence of Streptomyces scabrisporus NF3, endophyte isolated from Amphipterygium adstringens.</title>
        <authorList>
            <person name="Vazquez M."/>
            <person name="Ceapa C.D."/>
            <person name="Rodriguez Luna D."/>
            <person name="Sanchez Esquivel S."/>
        </authorList>
    </citation>
    <scope>NUCLEOTIDE SEQUENCE [LARGE SCALE GENOMIC DNA]</scope>
    <source>
        <strain evidence="2 3">NF3</strain>
    </source>
</reference>
<dbReference type="OrthoDB" id="4104970at2"/>
<sequence>MGEGMDAEALHEAWSAGEASGEEYGSQGWEGTDGDVWMVVAGMSLDVREGFRYERVPFARFADEPDVPGELERMRSADPATAREARQALGYAMYCEGCRFPVGALAVPFLLRIAADPFTHDRSSGLEMCALVARRNFWDDGTRAGLLRVAYADDDVRYGVDGSVQNRVIRAARNAIAADAHIPIALLDDPDLRVREMAAYVLAAASDRAREIATALHTRLDVEQDARVRAGLVLAIAQLAREHPLEARPRSPTPCGRTRPLPRRCGCAPRWGGCAWSRTPSPTPCAR</sequence>
<dbReference type="Gene3D" id="1.25.10.10">
    <property type="entry name" value="Leucine-rich Repeat Variant"/>
    <property type="match status" value="1"/>
</dbReference>
<protein>
    <recommendedName>
        <fullName evidence="4">HEAT repeat domain-containing protein</fullName>
    </recommendedName>
</protein>
<dbReference type="EMBL" id="MWQN01000008">
    <property type="protein sequence ID" value="OPC76415.1"/>
    <property type="molecule type" value="Genomic_DNA"/>
</dbReference>
<name>A0A1T3NI80_9ACTN</name>
<dbReference type="Proteomes" id="UP000190037">
    <property type="component" value="Unassembled WGS sequence"/>
</dbReference>